<proteinExistence type="predicted"/>
<protein>
    <submittedName>
        <fullName evidence="3">Phosphorylase</fullName>
    </submittedName>
</protein>
<evidence type="ECO:0000256" key="1">
    <source>
        <dbReference type="SAM" id="Phobius"/>
    </source>
</evidence>
<dbReference type="GO" id="GO:0003824">
    <property type="term" value="F:catalytic activity"/>
    <property type="evidence" value="ECO:0007669"/>
    <property type="project" value="InterPro"/>
</dbReference>
<reference evidence="3 4" key="1">
    <citation type="submission" date="2018-12" db="EMBL/GenBank/DDBJ databases">
        <title>The genome sequences of Variovorax guangxiensis DSM 27352.</title>
        <authorList>
            <person name="Gao J."/>
            <person name="Sun J."/>
        </authorList>
    </citation>
    <scope>NUCLEOTIDE SEQUENCE [LARGE SCALE GENOMIC DNA]</scope>
    <source>
        <strain evidence="3 4">DSM 27352</strain>
    </source>
</reference>
<dbReference type="PANTHER" id="PTHR21234">
    <property type="entry name" value="PURINE NUCLEOSIDE PHOSPHORYLASE"/>
    <property type="match status" value="1"/>
</dbReference>
<keyword evidence="1" id="KW-0812">Transmembrane</keyword>
<keyword evidence="1" id="KW-0472">Membrane</keyword>
<dbReference type="Pfam" id="PF01048">
    <property type="entry name" value="PNP_UDP_1"/>
    <property type="match status" value="1"/>
</dbReference>
<evidence type="ECO:0000313" key="4">
    <source>
        <dbReference type="Proteomes" id="UP000281118"/>
    </source>
</evidence>
<dbReference type="InterPro" id="IPR035994">
    <property type="entry name" value="Nucleoside_phosphorylase_sf"/>
</dbReference>
<dbReference type="EMBL" id="RXFT01000001">
    <property type="protein sequence ID" value="RUR66518.1"/>
    <property type="molecule type" value="Genomic_DNA"/>
</dbReference>
<dbReference type="OrthoDB" id="9792278at2"/>
<feature type="domain" description="Nucleoside phosphorylase" evidence="2">
    <location>
        <begin position="58"/>
        <end position="327"/>
    </location>
</feature>
<name>A0A3S1A1M3_9BURK</name>
<organism evidence="3 4">
    <name type="scientific">Variovorax guangxiensis</name>
    <dbReference type="NCBI Taxonomy" id="1775474"/>
    <lineage>
        <taxon>Bacteria</taxon>
        <taxon>Pseudomonadati</taxon>
        <taxon>Pseudomonadota</taxon>
        <taxon>Betaproteobacteria</taxon>
        <taxon>Burkholderiales</taxon>
        <taxon>Comamonadaceae</taxon>
        <taxon>Variovorax</taxon>
    </lineage>
</organism>
<dbReference type="GO" id="GO:0009116">
    <property type="term" value="P:nucleoside metabolic process"/>
    <property type="evidence" value="ECO:0007669"/>
    <property type="project" value="InterPro"/>
</dbReference>
<dbReference type="Proteomes" id="UP000281118">
    <property type="component" value="Unassembled WGS sequence"/>
</dbReference>
<dbReference type="Gene3D" id="3.40.50.1580">
    <property type="entry name" value="Nucleoside phosphorylase domain"/>
    <property type="match status" value="1"/>
</dbReference>
<dbReference type="PANTHER" id="PTHR21234:SF42">
    <property type="entry name" value="PHOSPHORYLASE SUPERFAMILY PROTEIN"/>
    <property type="match status" value="1"/>
</dbReference>
<accession>A0A3S1A1M3</accession>
<sequence length="330" mass="35254">MQGATPAARQSRFRGVPRTVRGVLAAAVLGISLTGCVGVYKGGAVAINSSTRLDDTPRIAVLSAFEPELKLLLTRLQGPAKHSVNGVEFTTGTLEGKPVVLFLSGISMTNATMNTQLVLNRFRVTNIVFSGIAGGVNPSLHVGDVTVPAQWGQYLEVLMARETAPGKYSAPPFITDATLPNFGMMFPRPVEVRSAAHPEIQRKFWFEADPKMLEVARSIRNVDLANCSAGKCLPRKPQLVVGGNGVSGQAFMDNKAYREYTYKTFQANVLDMETAAVGMVAYSNGVPFIAFRSLSDLAGGGDGENEMGTFMGIAADNSAKVMLAFLAAWK</sequence>
<feature type="transmembrane region" description="Helical" evidence="1">
    <location>
        <begin position="20"/>
        <end position="40"/>
    </location>
</feature>
<evidence type="ECO:0000259" key="2">
    <source>
        <dbReference type="Pfam" id="PF01048"/>
    </source>
</evidence>
<dbReference type="AlphaFoldDB" id="A0A3S1A1M3"/>
<comment type="caution">
    <text evidence="3">The sequence shown here is derived from an EMBL/GenBank/DDBJ whole genome shotgun (WGS) entry which is preliminary data.</text>
</comment>
<keyword evidence="1" id="KW-1133">Transmembrane helix</keyword>
<dbReference type="InterPro" id="IPR000845">
    <property type="entry name" value="Nucleoside_phosphorylase_d"/>
</dbReference>
<evidence type="ECO:0000313" key="3">
    <source>
        <dbReference type="EMBL" id="RUR66518.1"/>
    </source>
</evidence>
<gene>
    <name evidence="3" type="ORF">EJP67_05515</name>
</gene>
<dbReference type="CDD" id="cd09008">
    <property type="entry name" value="MTAN"/>
    <property type="match status" value="1"/>
</dbReference>
<dbReference type="SUPFAM" id="SSF53167">
    <property type="entry name" value="Purine and uridine phosphorylases"/>
    <property type="match status" value="1"/>
</dbReference>